<dbReference type="InterPro" id="IPR040122">
    <property type="entry name" value="Importin_beta"/>
</dbReference>
<keyword evidence="4" id="KW-0677">Repeat</keyword>
<evidence type="ECO:0000313" key="7">
    <source>
        <dbReference type="Proteomes" id="UP000796880"/>
    </source>
</evidence>
<keyword evidence="7" id="KW-1185">Reference proteome</keyword>
<evidence type="ECO:0000256" key="2">
    <source>
        <dbReference type="ARBA" id="ARBA00022448"/>
    </source>
</evidence>
<keyword evidence="2" id="KW-0813">Transport</keyword>
<dbReference type="EMBL" id="VOIH02000010">
    <property type="protein sequence ID" value="KAF3434651.1"/>
    <property type="molecule type" value="Genomic_DNA"/>
</dbReference>
<organism evidence="6 7">
    <name type="scientific">Rhamnella rubrinervis</name>
    <dbReference type="NCBI Taxonomy" id="2594499"/>
    <lineage>
        <taxon>Eukaryota</taxon>
        <taxon>Viridiplantae</taxon>
        <taxon>Streptophyta</taxon>
        <taxon>Embryophyta</taxon>
        <taxon>Tracheophyta</taxon>
        <taxon>Spermatophyta</taxon>
        <taxon>Magnoliopsida</taxon>
        <taxon>eudicotyledons</taxon>
        <taxon>Gunneridae</taxon>
        <taxon>Pentapetalae</taxon>
        <taxon>rosids</taxon>
        <taxon>fabids</taxon>
        <taxon>Rosales</taxon>
        <taxon>Rhamnaceae</taxon>
        <taxon>rhamnoid group</taxon>
        <taxon>Rhamneae</taxon>
        <taxon>Rhamnella</taxon>
    </lineage>
</organism>
<dbReference type="InterPro" id="IPR016024">
    <property type="entry name" value="ARM-type_fold"/>
</dbReference>
<dbReference type="AlphaFoldDB" id="A0A8K0GRE9"/>
<protein>
    <submittedName>
        <fullName evidence="6">Uncharacterized protein</fullName>
    </submittedName>
</protein>
<comment type="subcellular location">
    <subcellularLocation>
        <location evidence="1">Cytoplasm</location>
    </subcellularLocation>
</comment>
<comment type="caution">
    <text evidence="6">The sequence shown here is derived from an EMBL/GenBank/DDBJ whole genome shotgun (WGS) entry which is preliminary data.</text>
</comment>
<evidence type="ECO:0000256" key="4">
    <source>
        <dbReference type="ARBA" id="ARBA00022737"/>
    </source>
</evidence>
<evidence type="ECO:0000313" key="6">
    <source>
        <dbReference type="EMBL" id="KAF3434651.1"/>
    </source>
</evidence>
<gene>
    <name evidence="6" type="ORF">FNV43_RR21736</name>
</gene>
<dbReference type="GO" id="GO:0005737">
    <property type="term" value="C:cytoplasm"/>
    <property type="evidence" value="ECO:0007669"/>
    <property type="project" value="UniProtKB-SubCell"/>
</dbReference>
<dbReference type="GO" id="GO:0006606">
    <property type="term" value="P:protein import into nucleus"/>
    <property type="evidence" value="ECO:0007669"/>
    <property type="project" value="InterPro"/>
</dbReference>
<sequence>MVSLSQSSLRRHPVSRTTKPSLPPFLVPMQPIYGYVLCESHLLIYASICLFSPSVALSISAYQSHGKEFHKFGGKEPFNSKDMKDGSEFSMCFSSHHIPHLEKLSLGSVNQYIMLMPAALYVSMDQYLEGLFILANDRTLEVWKMVCSAFVQLIEVLPSLLEPHLRDVIEYMLQVNKDNDDEVALEACEFCCAVNHRMELNLE</sequence>
<dbReference type="Gene3D" id="1.25.10.10">
    <property type="entry name" value="Leucine-rich Repeat Variant"/>
    <property type="match status" value="1"/>
</dbReference>
<dbReference type="Proteomes" id="UP000796880">
    <property type="component" value="Unassembled WGS sequence"/>
</dbReference>
<reference evidence="6" key="1">
    <citation type="submission" date="2020-03" db="EMBL/GenBank/DDBJ databases">
        <title>A high-quality chromosome-level genome assembly of a woody plant with both climbing and erect habits, Rhamnella rubrinervis.</title>
        <authorList>
            <person name="Lu Z."/>
            <person name="Yang Y."/>
            <person name="Zhu X."/>
            <person name="Sun Y."/>
        </authorList>
    </citation>
    <scope>NUCLEOTIDE SEQUENCE</scope>
    <source>
        <strain evidence="6">BYM</strain>
        <tissue evidence="6">Leaf</tissue>
    </source>
</reference>
<dbReference type="OrthoDB" id="951172at2759"/>
<keyword evidence="5" id="KW-0653">Protein transport</keyword>
<dbReference type="InterPro" id="IPR011989">
    <property type="entry name" value="ARM-like"/>
</dbReference>
<dbReference type="PANTHER" id="PTHR10527">
    <property type="entry name" value="IMPORTIN BETA"/>
    <property type="match status" value="1"/>
</dbReference>
<dbReference type="SUPFAM" id="SSF48371">
    <property type="entry name" value="ARM repeat"/>
    <property type="match status" value="1"/>
</dbReference>
<evidence type="ECO:0000256" key="5">
    <source>
        <dbReference type="ARBA" id="ARBA00022927"/>
    </source>
</evidence>
<keyword evidence="3" id="KW-0963">Cytoplasm</keyword>
<accession>A0A8K0GRE9</accession>
<evidence type="ECO:0000256" key="3">
    <source>
        <dbReference type="ARBA" id="ARBA00022490"/>
    </source>
</evidence>
<name>A0A8K0GRE9_9ROSA</name>
<proteinExistence type="predicted"/>
<evidence type="ECO:0000256" key="1">
    <source>
        <dbReference type="ARBA" id="ARBA00004496"/>
    </source>
</evidence>